<dbReference type="PROSITE" id="PS50113">
    <property type="entry name" value="PAC"/>
    <property type="match status" value="1"/>
</dbReference>
<dbReference type="Gene3D" id="3.20.20.450">
    <property type="entry name" value="EAL domain"/>
    <property type="match status" value="1"/>
</dbReference>
<dbReference type="Pfam" id="PF00563">
    <property type="entry name" value="EAL"/>
    <property type="match status" value="1"/>
</dbReference>
<dbReference type="CDD" id="cd01949">
    <property type="entry name" value="GGDEF"/>
    <property type="match status" value="1"/>
</dbReference>
<dbReference type="SMART" id="SM00091">
    <property type="entry name" value="PAS"/>
    <property type="match status" value="2"/>
</dbReference>
<gene>
    <name evidence="5" type="ORF">ACFQO0_01585</name>
</gene>
<dbReference type="SUPFAM" id="SSF55073">
    <property type="entry name" value="Nucleotide cyclase"/>
    <property type="match status" value="1"/>
</dbReference>
<dbReference type="InterPro" id="IPR000014">
    <property type="entry name" value="PAS"/>
</dbReference>
<reference evidence="6" key="1">
    <citation type="journal article" date="2019" name="Int. J. Syst. Evol. Microbiol.">
        <title>The Global Catalogue of Microorganisms (GCM) 10K type strain sequencing project: providing services to taxonomists for standard genome sequencing and annotation.</title>
        <authorList>
            <consortium name="The Broad Institute Genomics Platform"/>
            <consortium name="The Broad Institute Genome Sequencing Center for Infectious Disease"/>
            <person name="Wu L."/>
            <person name="Ma J."/>
        </authorList>
    </citation>
    <scope>NUCLEOTIDE SEQUENCE [LARGE SCALE GENOMIC DNA]</scope>
    <source>
        <strain evidence="6">CCUG 36956</strain>
    </source>
</reference>
<dbReference type="InterPro" id="IPR001633">
    <property type="entry name" value="EAL_dom"/>
</dbReference>
<feature type="domain" description="EAL" evidence="3">
    <location>
        <begin position="445"/>
        <end position="698"/>
    </location>
</feature>
<dbReference type="InterPro" id="IPR035919">
    <property type="entry name" value="EAL_sf"/>
</dbReference>
<dbReference type="PANTHER" id="PTHR44757:SF2">
    <property type="entry name" value="BIOFILM ARCHITECTURE MAINTENANCE PROTEIN MBAA"/>
    <property type="match status" value="1"/>
</dbReference>
<dbReference type="SUPFAM" id="SSF141868">
    <property type="entry name" value="EAL domain-like"/>
    <property type="match status" value="1"/>
</dbReference>
<organism evidence="5 6">
    <name type="scientific">Herminiimonas aquatilis</name>
    <dbReference type="NCBI Taxonomy" id="345342"/>
    <lineage>
        <taxon>Bacteria</taxon>
        <taxon>Pseudomonadati</taxon>
        <taxon>Pseudomonadota</taxon>
        <taxon>Betaproteobacteria</taxon>
        <taxon>Burkholderiales</taxon>
        <taxon>Oxalobacteraceae</taxon>
        <taxon>Herminiimonas</taxon>
    </lineage>
</organism>
<dbReference type="CDD" id="cd00130">
    <property type="entry name" value="PAS"/>
    <property type="match status" value="2"/>
</dbReference>
<dbReference type="RefSeq" id="WP_382232294.1">
    <property type="nucleotide sequence ID" value="NZ_JBHTCC010000001.1"/>
</dbReference>
<evidence type="ECO:0000259" key="4">
    <source>
        <dbReference type="PROSITE" id="PS50887"/>
    </source>
</evidence>
<dbReference type="Proteomes" id="UP001596379">
    <property type="component" value="Unassembled WGS sequence"/>
</dbReference>
<dbReference type="InterPro" id="IPR001610">
    <property type="entry name" value="PAC"/>
</dbReference>
<dbReference type="Gene3D" id="3.30.450.20">
    <property type="entry name" value="PAS domain"/>
    <property type="match status" value="2"/>
</dbReference>
<protein>
    <submittedName>
        <fullName evidence="5">Bifunctional diguanylate cyclase/phosphodiesterase</fullName>
    </submittedName>
</protein>
<feature type="domain" description="PAC" evidence="2">
    <location>
        <begin position="95"/>
        <end position="147"/>
    </location>
</feature>
<dbReference type="PROSITE" id="PS50112">
    <property type="entry name" value="PAS"/>
    <property type="match status" value="2"/>
</dbReference>
<proteinExistence type="predicted"/>
<evidence type="ECO:0000313" key="6">
    <source>
        <dbReference type="Proteomes" id="UP001596379"/>
    </source>
</evidence>
<sequence>MCSYELKNERSFFAFLEKIEKLEVEINLLYDQMPFGSYSLADDGTFSSVDSHVSNWLASSPEELIGKKKLGDFLTSNSQEKLKAEFALAAHSEFSGVELELLSKEGATRHVSLSTSGLRDAAGQLLSCRYIMFDMTPNKQAQEKLRIAATALESVAGICITDPDGIILQVNKTFTRLTGFTAQELRGQNVQLLSTQSAEQETYKLIFESILTNGRWQGEIRERRKDGHPFVGWLNISSIKPDKKTVSYYVGFLYDITHSSAQEEIKRLAFYDSLTQLPNRLHLENRLIRVLARLPQSGLRGALLFIDLDNFKTINDTKGHAAGDQLLIEIGERLRRSVRHEDTVARLGGDEFVVLVSDLNASEVEAARQAMAIGREILTSLAQPYQFLDCEFACTASIGVCMFDGGESPRELLQNADMAMYQAKKGGRNSLCFFNEEMQIAVAAYSKLEQELRCALREHQLEVYFEPQLNSDGKIIAAEALVRWRNPERGMILPNDFIKIAEDTGLIMGIGLFVLQTACEQLKAWERDPRTSDLQIAVNVSARQFLQADFVSLLIDVIAASGINPALLKLELTESMMHDIDATSEKMESIKKMGVSFAMDDFGTGYSSLSSLTKLPLNQLKIDQSFVHNMLLKTSDTIVVQTIIAMAHSLNLEVIAEGVETEEQKVFLLSNGCTLFQGYFFSGPLSIAEFEALLFRQTSPHTS</sequence>
<dbReference type="PANTHER" id="PTHR44757">
    <property type="entry name" value="DIGUANYLATE CYCLASE DGCP"/>
    <property type="match status" value="1"/>
</dbReference>
<dbReference type="Pfam" id="PF00990">
    <property type="entry name" value="GGDEF"/>
    <property type="match status" value="1"/>
</dbReference>
<evidence type="ECO:0000259" key="3">
    <source>
        <dbReference type="PROSITE" id="PS50883"/>
    </source>
</evidence>
<dbReference type="Gene3D" id="3.30.70.270">
    <property type="match status" value="1"/>
</dbReference>
<evidence type="ECO:0000313" key="5">
    <source>
        <dbReference type="EMBL" id="MFC7297123.1"/>
    </source>
</evidence>
<dbReference type="InterPro" id="IPR000160">
    <property type="entry name" value="GGDEF_dom"/>
</dbReference>
<dbReference type="SMART" id="SM00052">
    <property type="entry name" value="EAL"/>
    <property type="match status" value="1"/>
</dbReference>
<feature type="domain" description="PAS" evidence="1">
    <location>
        <begin position="141"/>
        <end position="214"/>
    </location>
</feature>
<keyword evidence="6" id="KW-1185">Reference proteome</keyword>
<dbReference type="CDD" id="cd01948">
    <property type="entry name" value="EAL"/>
    <property type="match status" value="1"/>
</dbReference>
<comment type="caution">
    <text evidence="5">The sequence shown here is derived from an EMBL/GenBank/DDBJ whole genome shotgun (WGS) entry which is preliminary data.</text>
</comment>
<accession>A0ABW2J1X5</accession>
<dbReference type="PROSITE" id="PS50883">
    <property type="entry name" value="EAL"/>
    <property type="match status" value="1"/>
</dbReference>
<dbReference type="InterPro" id="IPR029787">
    <property type="entry name" value="Nucleotide_cyclase"/>
</dbReference>
<dbReference type="InterPro" id="IPR052155">
    <property type="entry name" value="Biofilm_reg_signaling"/>
</dbReference>
<dbReference type="NCBIfam" id="TIGR00229">
    <property type="entry name" value="sensory_box"/>
    <property type="match status" value="2"/>
</dbReference>
<dbReference type="InterPro" id="IPR043128">
    <property type="entry name" value="Rev_trsase/Diguanyl_cyclase"/>
</dbReference>
<dbReference type="SMART" id="SM00267">
    <property type="entry name" value="GGDEF"/>
    <property type="match status" value="1"/>
</dbReference>
<dbReference type="InterPro" id="IPR035965">
    <property type="entry name" value="PAS-like_dom_sf"/>
</dbReference>
<dbReference type="InterPro" id="IPR000700">
    <property type="entry name" value="PAS-assoc_C"/>
</dbReference>
<dbReference type="PROSITE" id="PS50887">
    <property type="entry name" value="GGDEF"/>
    <property type="match status" value="1"/>
</dbReference>
<dbReference type="Pfam" id="PF13426">
    <property type="entry name" value="PAS_9"/>
    <property type="match status" value="2"/>
</dbReference>
<dbReference type="NCBIfam" id="TIGR00254">
    <property type="entry name" value="GGDEF"/>
    <property type="match status" value="1"/>
</dbReference>
<evidence type="ECO:0000259" key="1">
    <source>
        <dbReference type="PROSITE" id="PS50112"/>
    </source>
</evidence>
<feature type="domain" description="PAS" evidence="1">
    <location>
        <begin position="22"/>
        <end position="93"/>
    </location>
</feature>
<dbReference type="SUPFAM" id="SSF55785">
    <property type="entry name" value="PYP-like sensor domain (PAS domain)"/>
    <property type="match status" value="2"/>
</dbReference>
<name>A0ABW2J1X5_9BURK</name>
<feature type="domain" description="GGDEF" evidence="4">
    <location>
        <begin position="299"/>
        <end position="436"/>
    </location>
</feature>
<evidence type="ECO:0000259" key="2">
    <source>
        <dbReference type="PROSITE" id="PS50113"/>
    </source>
</evidence>
<dbReference type="EMBL" id="JBHTCC010000001">
    <property type="protein sequence ID" value="MFC7297123.1"/>
    <property type="molecule type" value="Genomic_DNA"/>
</dbReference>
<dbReference type="SMART" id="SM00086">
    <property type="entry name" value="PAC"/>
    <property type="match status" value="2"/>
</dbReference>